<dbReference type="EMBL" id="MN740568">
    <property type="protein sequence ID" value="QHU34291.1"/>
    <property type="molecule type" value="Genomic_DNA"/>
</dbReference>
<accession>A0A6C0LX17</accession>
<name>A0A6C0LX17_9ZZZZ</name>
<proteinExistence type="predicted"/>
<evidence type="ECO:0000313" key="1">
    <source>
        <dbReference type="EMBL" id="QHU34291.1"/>
    </source>
</evidence>
<sequence length="140" mass="16401">MGDIDVLLNALENDNNNFILQYTSDELEDIKRHVLSELELDDDDMEIMMNKLNDYVYIDEMKQFVPGVYIRWISLKNPDHIALTRGALVCDINICEKGTSVVCKNRINKYMQVRLDEAHMFRKLTPQEKVLLSAMNYLKK</sequence>
<protein>
    <submittedName>
        <fullName evidence="1">Uncharacterized protein</fullName>
    </submittedName>
</protein>
<organism evidence="1">
    <name type="scientific">viral metagenome</name>
    <dbReference type="NCBI Taxonomy" id="1070528"/>
    <lineage>
        <taxon>unclassified sequences</taxon>
        <taxon>metagenomes</taxon>
        <taxon>organismal metagenomes</taxon>
    </lineage>
</organism>
<reference evidence="1" key="1">
    <citation type="journal article" date="2020" name="Nature">
        <title>Giant virus diversity and host interactions through global metagenomics.</title>
        <authorList>
            <person name="Schulz F."/>
            <person name="Roux S."/>
            <person name="Paez-Espino D."/>
            <person name="Jungbluth S."/>
            <person name="Walsh D.A."/>
            <person name="Denef V.J."/>
            <person name="McMahon K.D."/>
            <person name="Konstantinidis K.T."/>
            <person name="Eloe-Fadrosh E.A."/>
            <person name="Kyrpides N.C."/>
            <person name="Woyke T."/>
        </authorList>
    </citation>
    <scope>NUCLEOTIDE SEQUENCE</scope>
    <source>
        <strain evidence="1">GVMAG-S-1016713-123</strain>
    </source>
</reference>
<dbReference type="AlphaFoldDB" id="A0A6C0LX17"/>